<feature type="transmembrane region" description="Helical" evidence="1">
    <location>
        <begin position="42"/>
        <end position="61"/>
    </location>
</feature>
<gene>
    <name evidence="2" type="ORF">SVA_3024</name>
</gene>
<evidence type="ECO:0000313" key="3">
    <source>
        <dbReference type="Proteomes" id="UP000218899"/>
    </source>
</evidence>
<dbReference type="Proteomes" id="UP000218899">
    <property type="component" value="Chromosome"/>
</dbReference>
<sequence length="87" mass="9911">MLSQCAGRMVGLHGACTSFRKREAKDQYWGGTPYRPGRVRDVFILSAGWGLIGAAFLTPVYDITFSNSADDYKRRRRRNQFDDDFVA</sequence>
<protein>
    <submittedName>
        <fullName evidence="2">Uncharacterized protein</fullName>
    </submittedName>
</protein>
<proteinExistence type="predicted"/>
<reference evidence="2 3" key="1">
    <citation type="submission" date="2015-08" db="EMBL/GenBank/DDBJ databases">
        <title>Complete genome sequence of Sulfurifustis variabilis.</title>
        <authorList>
            <person name="Miura A."/>
            <person name="Kojima H."/>
            <person name="Fukui M."/>
        </authorList>
    </citation>
    <scope>NUCLEOTIDE SEQUENCE [LARGE SCALE GENOMIC DNA]</scope>
    <source>
        <strain evidence="3">skN76</strain>
    </source>
</reference>
<dbReference type="AlphaFoldDB" id="A0A1B4VA54"/>
<keyword evidence="1" id="KW-0812">Transmembrane</keyword>
<evidence type="ECO:0000313" key="2">
    <source>
        <dbReference type="EMBL" id="BAU49572.1"/>
    </source>
</evidence>
<dbReference type="KEGG" id="sva:SVA_3024"/>
<accession>A0A1B4VA54</accession>
<keyword evidence="3" id="KW-1185">Reference proteome</keyword>
<keyword evidence="1" id="KW-1133">Transmembrane helix</keyword>
<keyword evidence="1" id="KW-0472">Membrane</keyword>
<dbReference type="EMBL" id="AP014936">
    <property type="protein sequence ID" value="BAU49572.1"/>
    <property type="molecule type" value="Genomic_DNA"/>
</dbReference>
<evidence type="ECO:0000256" key="1">
    <source>
        <dbReference type="SAM" id="Phobius"/>
    </source>
</evidence>
<name>A0A1B4VA54_9GAMM</name>
<organism evidence="2 3">
    <name type="scientific">Sulfurifustis variabilis</name>
    <dbReference type="NCBI Taxonomy" id="1675686"/>
    <lineage>
        <taxon>Bacteria</taxon>
        <taxon>Pseudomonadati</taxon>
        <taxon>Pseudomonadota</taxon>
        <taxon>Gammaproteobacteria</taxon>
        <taxon>Acidiferrobacterales</taxon>
        <taxon>Acidiferrobacteraceae</taxon>
        <taxon>Sulfurifustis</taxon>
    </lineage>
</organism>